<dbReference type="OrthoDB" id="1424283at2"/>
<evidence type="ECO:0000256" key="1">
    <source>
        <dbReference type="SAM" id="SignalP"/>
    </source>
</evidence>
<feature type="chain" id="PRO_5015560377" evidence="1">
    <location>
        <begin position="21"/>
        <end position="191"/>
    </location>
</feature>
<organism evidence="2 3">
    <name type="scientific">Mesoflavibacter zeaxanthinifaciens subsp. sabulilitoris</name>
    <dbReference type="NCBI Taxonomy" id="1520893"/>
    <lineage>
        <taxon>Bacteria</taxon>
        <taxon>Pseudomonadati</taxon>
        <taxon>Bacteroidota</taxon>
        <taxon>Flavobacteriia</taxon>
        <taxon>Flavobacteriales</taxon>
        <taxon>Flavobacteriaceae</taxon>
        <taxon>Mesoflavibacter</taxon>
    </lineage>
</organism>
<sequence length="191" mass="21553">MKKTLLPALIISLMTCSCKAQENTPNFKIEIEKWTKELIANGDVGNPCREDDDWEKWQKENPKAYFGLQEIESSESDFNSDGINDGLFYFPAENCVGGNGTGSDFGMLVYSKESQFLTNKHITQTIEEGIKAELAKIKINNIYKIYIKYKGLGKTIIGEYFAWSKEDANCCPSGNGVFEYNPIELTTEIKN</sequence>
<comment type="caution">
    <text evidence="2">The sequence shown here is derived from an EMBL/GenBank/DDBJ whole genome shotgun (WGS) entry which is preliminary data.</text>
</comment>
<accession>A0A2T1NM23</accession>
<reference evidence="2 3" key="1">
    <citation type="submission" date="2018-03" db="EMBL/GenBank/DDBJ databases">
        <title>Mesoflavibacter sp. HG37 and Mesoflavibacter sp. HG96 sp.nov., two marine bacteria isolated from seawater of Western Pacific Ocean.</title>
        <authorList>
            <person name="Cheng H."/>
            <person name="Wu Y.-H."/>
            <person name="Guo L.-L."/>
            <person name="Xu X.-W."/>
        </authorList>
    </citation>
    <scope>NUCLEOTIDE SEQUENCE [LARGE SCALE GENOMIC DNA]</scope>
    <source>
        <strain evidence="2 3">KCTC 42117</strain>
    </source>
</reference>
<dbReference type="AlphaFoldDB" id="A0A2T1NM23"/>
<protein>
    <submittedName>
        <fullName evidence="2">Uncharacterized protein</fullName>
    </submittedName>
</protein>
<dbReference type="Proteomes" id="UP000238430">
    <property type="component" value="Unassembled WGS sequence"/>
</dbReference>
<feature type="signal peptide" evidence="1">
    <location>
        <begin position="1"/>
        <end position="20"/>
    </location>
</feature>
<evidence type="ECO:0000313" key="2">
    <source>
        <dbReference type="EMBL" id="PSG93916.1"/>
    </source>
</evidence>
<dbReference type="RefSeq" id="WP_106676597.1">
    <property type="nucleotide sequence ID" value="NZ_JACHWV010000006.1"/>
</dbReference>
<evidence type="ECO:0000313" key="3">
    <source>
        <dbReference type="Proteomes" id="UP000238430"/>
    </source>
</evidence>
<proteinExistence type="predicted"/>
<dbReference type="PROSITE" id="PS51257">
    <property type="entry name" value="PROKAR_LIPOPROTEIN"/>
    <property type="match status" value="1"/>
</dbReference>
<keyword evidence="1" id="KW-0732">Signal</keyword>
<dbReference type="EMBL" id="PXOT01000014">
    <property type="protein sequence ID" value="PSG93916.1"/>
    <property type="molecule type" value="Genomic_DNA"/>
</dbReference>
<name>A0A2T1NM23_9FLAO</name>
<keyword evidence="3" id="KW-1185">Reference proteome</keyword>
<gene>
    <name evidence="2" type="ORF">C7H61_01715</name>
</gene>